<dbReference type="InterPro" id="IPR057570">
    <property type="entry name" value="NOL9_C"/>
</dbReference>
<reference evidence="4" key="1">
    <citation type="submission" date="2022-11" db="UniProtKB">
        <authorList>
            <consortium name="WormBaseParasite"/>
        </authorList>
    </citation>
    <scope>IDENTIFICATION</scope>
</reference>
<dbReference type="GO" id="GO:0000448">
    <property type="term" value="P:cleavage in ITS2 between 5.8S rRNA and LSU-rRNA of tricistronic rRNA transcript (SSU-rRNA, 5.8S rRNA, LSU-rRNA)"/>
    <property type="evidence" value="ECO:0007669"/>
    <property type="project" value="TreeGrafter"/>
</dbReference>
<dbReference type="GO" id="GO:0051731">
    <property type="term" value="F:polynucleotide 5'-hydroxyl-kinase activity"/>
    <property type="evidence" value="ECO:0007669"/>
    <property type="project" value="InterPro"/>
</dbReference>
<evidence type="ECO:0000313" key="4">
    <source>
        <dbReference type="WBParaSite" id="nRc.2.0.1.t38004-RA"/>
    </source>
</evidence>
<dbReference type="WBParaSite" id="nRc.2.0.1.t38004-RA">
    <property type="protein sequence ID" value="nRc.2.0.1.t38004-RA"/>
    <property type="gene ID" value="nRc.2.0.1.g38004"/>
</dbReference>
<evidence type="ECO:0000259" key="2">
    <source>
        <dbReference type="Pfam" id="PF25467"/>
    </source>
</evidence>
<accession>A0A915KJF8</accession>
<keyword evidence="3" id="KW-1185">Reference proteome</keyword>
<sequence length="249" mass="28175">MLTDIHPNRIVCLSSGEKDSNSLNSILHEAFRDKDIVISRVSSIFDVDIVTRKKNSRFLRDLNITAYFGRMFTKVRDLNISACLRSIAPYKINLNSLKINVLHGVAPPLFVLSTINANLVALCRSSEPSQDRWINDEKSPFLVNDESYPECLGFGIVRAIDVENNAIYILSPLSPENLKLVNVILKGAIDIPLTLIAKFNNGLNDCPYYTSSREKFDRRDASIADYLNESIRNRSSHMKRKFQASHQIS</sequence>
<dbReference type="InterPro" id="IPR045116">
    <property type="entry name" value="Clp1/Grc3"/>
</dbReference>
<name>A0A915KJF8_ROMCU</name>
<dbReference type="Proteomes" id="UP000887565">
    <property type="component" value="Unplaced"/>
</dbReference>
<dbReference type="Pfam" id="PF25467">
    <property type="entry name" value="NOL9_C"/>
    <property type="match status" value="1"/>
</dbReference>
<organism evidence="3 4">
    <name type="scientific">Romanomermis culicivorax</name>
    <name type="common">Nematode worm</name>
    <dbReference type="NCBI Taxonomy" id="13658"/>
    <lineage>
        <taxon>Eukaryota</taxon>
        <taxon>Metazoa</taxon>
        <taxon>Ecdysozoa</taxon>
        <taxon>Nematoda</taxon>
        <taxon>Enoplea</taxon>
        <taxon>Dorylaimia</taxon>
        <taxon>Mermithida</taxon>
        <taxon>Mermithoidea</taxon>
        <taxon>Mermithidae</taxon>
        <taxon>Romanomermis</taxon>
    </lineage>
</organism>
<keyword evidence="1" id="KW-0539">Nucleus</keyword>
<evidence type="ECO:0000313" key="3">
    <source>
        <dbReference type="Proteomes" id="UP000887565"/>
    </source>
</evidence>
<dbReference type="GO" id="GO:0005634">
    <property type="term" value="C:nucleus"/>
    <property type="evidence" value="ECO:0007669"/>
    <property type="project" value="TreeGrafter"/>
</dbReference>
<dbReference type="PANTHER" id="PTHR12755:SF3">
    <property type="entry name" value="POLYNUCLEOTIDE 5'-HYDROXYL-KINASE NOL9"/>
    <property type="match status" value="1"/>
</dbReference>
<dbReference type="PANTHER" id="PTHR12755">
    <property type="entry name" value="CLEAVAGE/POLYADENYLATION FACTOR IA SUBUNIT CLP1P"/>
    <property type="match status" value="1"/>
</dbReference>
<feature type="domain" description="NOL9 C-terminal" evidence="2">
    <location>
        <begin position="87"/>
        <end position="192"/>
    </location>
</feature>
<protein>
    <recommendedName>
        <fullName evidence="2">NOL9 C-terminal domain-containing protein</fullName>
    </recommendedName>
</protein>
<evidence type="ECO:0000256" key="1">
    <source>
        <dbReference type="ARBA" id="ARBA00023242"/>
    </source>
</evidence>
<dbReference type="AlphaFoldDB" id="A0A915KJF8"/>
<proteinExistence type="predicted"/>